<evidence type="ECO:0000256" key="1">
    <source>
        <dbReference type="ARBA" id="ARBA00004571"/>
    </source>
</evidence>
<reference evidence="15" key="1">
    <citation type="submission" date="2015-09" db="EMBL/GenBank/DDBJ databases">
        <authorList>
            <person name="Rodrigo-Torres Lidia"/>
            <person name="Arahal R.David."/>
        </authorList>
    </citation>
    <scope>NUCLEOTIDE SEQUENCE [LARGE SCALE GENOMIC DNA]</scope>
    <source>
        <strain evidence="15">CECT 7735</strain>
    </source>
</reference>
<evidence type="ECO:0000256" key="11">
    <source>
        <dbReference type="SAM" id="SignalP"/>
    </source>
</evidence>
<evidence type="ECO:0000256" key="9">
    <source>
        <dbReference type="PROSITE-ProRule" id="PRU01360"/>
    </source>
</evidence>
<evidence type="ECO:0000259" key="12">
    <source>
        <dbReference type="Pfam" id="PF00593"/>
    </source>
</evidence>
<keyword evidence="6 10" id="KW-0798">TonB box</keyword>
<organism evidence="14 15">
    <name type="scientific">Shimia thalassica</name>
    <dbReference type="NCBI Taxonomy" id="1715693"/>
    <lineage>
        <taxon>Bacteria</taxon>
        <taxon>Pseudomonadati</taxon>
        <taxon>Pseudomonadota</taxon>
        <taxon>Alphaproteobacteria</taxon>
        <taxon>Rhodobacterales</taxon>
        <taxon>Roseobacteraceae</taxon>
    </lineage>
</organism>
<keyword evidence="8 9" id="KW-0998">Cell outer membrane</keyword>
<evidence type="ECO:0000256" key="8">
    <source>
        <dbReference type="ARBA" id="ARBA00023237"/>
    </source>
</evidence>
<keyword evidence="14" id="KW-0675">Receptor</keyword>
<evidence type="ECO:0000313" key="14">
    <source>
        <dbReference type="EMBL" id="CUK07405.1"/>
    </source>
</evidence>
<dbReference type="Gene3D" id="2.170.130.10">
    <property type="entry name" value="TonB-dependent receptor, plug domain"/>
    <property type="match status" value="1"/>
</dbReference>
<keyword evidence="7 9" id="KW-0472">Membrane</keyword>
<feature type="signal peptide" evidence="11">
    <location>
        <begin position="1"/>
        <end position="25"/>
    </location>
</feature>
<dbReference type="PANTHER" id="PTHR30069">
    <property type="entry name" value="TONB-DEPENDENT OUTER MEMBRANE RECEPTOR"/>
    <property type="match status" value="1"/>
</dbReference>
<accession>A0A0P1IU62</accession>
<keyword evidence="5 9" id="KW-0812">Transmembrane</keyword>
<dbReference type="Pfam" id="PF07715">
    <property type="entry name" value="Plug"/>
    <property type="match status" value="1"/>
</dbReference>
<feature type="chain" id="PRO_5006065627" evidence="11">
    <location>
        <begin position="26"/>
        <end position="679"/>
    </location>
</feature>
<dbReference type="PANTHER" id="PTHR30069:SF41">
    <property type="entry name" value="HEME_HEMOPEXIN UTILIZATION PROTEIN C"/>
    <property type="match status" value="1"/>
</dbReference>
<evidence type="ECO:0000256" key="6">
    <source>
        <dbReference type="ARBA" id="ARBA00023077"/>
    </source>
</evidence>
<dbReference type="GeneID" id="83882094"/>
<dbReference type="Gene3D" id="2.40.170.20">
    <property type="entry name" value="TonB-dependent receptor, beta-barrel domain"/>
    <property type="match status" value="1"/>
</dbReference>
<dbReference type="InterPro" id="IPR000531">
    <property type="entry name" value="Beta-barrel_TonB"/>
</dbReference>
<evidence type="ECO:0000256" key="2">
    <source>
        <dbReference type="ARBA" id="ARBA00009810"/>
    </source>
</evidence>
<sequence>MYTTRSIKAALLCGAATALALPATAQTIDENDVILLDEIELGKSKREVQTEKAESETVINQEEMNDRQANTIAELVDSVPGVTLINGASPQGSGINIRGFGANSTYGSDQKVLIQVDGASVGSEELYRIGTQLFTDPELYKNVTVLRGMGGSYEYGSGAVGGTVLLETKDASDFTDGEVGFRFRQTLQYSSNGDGLTSSSILAWQPTQNFEVLGNYVYRDQGVMVDGDGNTIGNSAFDAPSWMVKGKGTFGNDGDHSLTLSYADTNSQESDVPYDSFGTTGGSFGNVDRDIHTQTATLKYNFNPLDSDLIDLTVQLSYANQEIDQSYVSGSSPLETTGSWPFLQPLVDADHQYETTKLTIKNASQFVTGSASHNMRYGVEWSERERAENTAASAPGGTDERLALFVVDEIDFGNGWVVTPGLRFEDQEIGSDSTRYYDNSAAMGGVSAIYKFANGWGIFGSAGYTENMPIIDDLGTPAYMTQPEKAKSFELGFSYAQNEVFTAADSLAFKVTAYQTDLWDVTSYTQSIGGSSYSIDEIDTKGLEIEARYSMASGFYMDLNANIQRGDYYASAAPSGSQYGDFEGIPADQLRVAVGKRFGDKIDLSWEAVVNDAMTRSTTPTGGFTIHNLRATFRPEQGVFADSEIRLGLENAFDKLYTPHLATRAAPGRTFKVTWAKTF</sequence>
<keyword evidence="15" id="KW-1185">Reference proteome</keyword>
<dbReference type="Pfam" id="PF00593">
    <property type="entry name" value="TonB_dep_Rec_b-barrel"/>
    <property type="match status" value="1"/>
</dbReference>
<evidence type="ECO:0000256" key="7">
    <source>
        <dbReference type="ARBA" id="ARBA00023136"/>
    </source>
</evidence>
<evidence type="ECO:0000256" key="5">
    <source>
        <dbReference type="ARBA" id="ARBA00022692"/>
    </source>
</evidence>
<dbReference type="AlphaFoldDB" id="A0A0P1IU62"/>
<feature type="domain" description="TonB-dependent receptor plug" evidence="13">
    <location>
        <begin position="51"/>
        <end position="163"/>
    </location>
</feature>
<evidence type="ECO:0000256" key="4">
    <source>
        <dbReference type="ARBA" id="ARBA00022452"/>
    </source>
</evidence>
<keyword evidence="3 9" id="KW-0813">Transport</keyword>
<dbReference type="CDD" id="cd01347">
    <property type="entry name" value="ligand_gated_channel"/>
    <property type="match status" value="1"/>
</dbReference>
<protein>
    <submittedName>
        <fullName evidence="14">TonB-dependent heme receptor A</fullName>
    </submittedName>
</protein>
<dbReference type="SUPFAM" id="SSF56935">
    <property type="entry name" value="Porins"/>
    <property type="match status" value="1"/>
</dbReference>
<feature type="domain" description="TonB-dependent receptor-like beta-barrel" evidence="12">
    <location>
        <begin position="256"/>
        <end position="651"/>
    </location>
</feature>
<dbReference type="PROSITE" id="PS52016">
    <property type="entry name" value="TONB_DEPENDENT_REC_3"/>
    <property type="match status" value="1"/>
</dbReference>
<keyword evidence="4 9" id="KW-1134">Transmembrane beta strand</keyword>
<comment type="subcellular location">
    <subcellularLocation>
        <location evidence="1 9">Cell outer membrane</location>
        <topology evidence="1 9">Multi-pass membrane protein</topology>
    </subcellularLocation>
</comment>
<dbReference type="InterPro" id="IPR037066">
    <property type="entry name" value="Plug_dom_sf"/>
</dbReference>
<evidence type="ECO:0000313" key="15">
    <source>
        <dbReference type="Proteomes" id="UP000051870"/>
    </source>
</evidence>
<dbReference type="Proteomes" id="UP000051870">
    <property type="component" value="Unassembled WGS sequence"/>
</dbReference>
<dbReference type="GO" id="GO:0015344">
    <property type="term" value="F:siderophore uptake transmembrane transporter activity"/>
    <property type="evidence" value="ECO:0007669"/>
    <property type="project" value="TreeGrafter"/>
</dbReference>
<dbReference type="GO" id="GO:0009279">
    <property type="term" value="C:cell outer membrane"/>
    <property type="evidence" value="ECO:0007669"/>
    <property type="project" value="UniProtKB-SubCell"/>
</dbReference>
<evidence type="ECO:0000256" key="10">
    <source>
        <dbReference type="RuleBase" id="RU003357"/>
    </source>
</evidence>
<comment type="similarity">
    <text evidence="2 9 10">Belongs to the TonB-dependent receptor family.</text>
</comment>
<evidence type="ECO:0000259" key="13">
    <source>
        <dbReference type="Pfam" id="PF07715"/>
    </source>
</evidence>
<keyword evidence="11" id="KW-0732">Signal</keyword>
<name>A0A0P1IU62_9RHOB</name>
<dbReference type="EMBL" id="CYTW01000004">
    <property type="protein sequence ID" value="CUK07405.1"/>
    <property type="molecule type" value="Genomic_DNA"/>
</dbReference>
<proteinExistence type="inferred from homology"/>
<dbReference type="GO" id="GO:0044718">
    <property type="term" value="P:siderophore transmembrane transport"/>
    <property type="evidence" value="ECO:0007669"/>
    <property type="project" value="TreeGrafter"/>
</dbReference>
<gene>
    <name evidence="14" type="primary">tdhA</name>
    <name evidence="14" type="ORF">PH7735_03105</name>
</gene>
<dbReference type="RefSeq" id="WP_058312288.1">
    <property type="nucleotide sequence ID" value="NZ_CYTW01000004.1"/>
</dbReference>
<dbReference type="InterPro" id="IPR039426">
    <property type="entry name" value="TonB-dep_rcpt-like"/>
</dbReference>
<evidence type="ECO:0000256" key="3">
    <source>
        <dbReference type="ARBA" id="ARBA00022448"/>
    </source>
</evidence>
<dbReference type="InterPro" id="IPR012910">
    <property type="entry name" value="Plug_dom"/>
</dbReference>
<dbReference type="STRING" id="1715693.PH7735_03105"/>
<dbReference type="InterPro" id="IPR036942">
    <property type="entry name" value="Beta-barrel_TonB_sf"/>
</dbReference>